<evidence type="ECO:0000313" key="10">
    <source>
        <dbReference type="EMBL" id="CEM03502.1"/>
    </source>
</evidence>
<dbReference type="GO" id="GO:0005737">
    <property type="term" value="C:cytoplasm"/>
    <property type="evidence" value="ECO:0007669"/>
    <property type="project" value="TreeGrafter"/>
</dbReference>
<dbReference type="InterPro" id="IPR027417">
    <property type="entry name" value="P-loop_NTPase"/>
</dbReference>
<evidence type="ECO:0000256" key="9">
    <source>
        <dbReference type="RuleBase" id="RU363066"/>
    </source>
</evidence>
<evidence type="ECO:0000256" key="2">
    <source>
        <dbReference type="ARBA" id="ARBA00008420"/>
    </source>
</evidence>
<organism evidence="10 11">
    <name type="scientific">Vitrella brassicaformis (strain CCMP3155)</name>
    <dbReference type="NCBI Taxonomy" id="1169540"/>
    <lineage>
        <taxon>Eukaryota</taxon>
        <taxon>Sar</taxon>
        <taxon>Alveolata</taxon>
        <taxon>Colpodellida</taxon>
        <taxon>Vitrellaceae</taxon>
        <taxon>Vitrella</taxon>
    </lineage>
</organism>
<evidence type="ECO:0000256" key="8">
    <source>
        <dbReference type="ARBA" id="ARBA00048090"/>
    </source>
</evidence>
<dbReference type="GO" id="GO:0005975">
    <property type="term" value="P:carbohydrate metabolic process"/>
    <property type="evidence" value="ECO:0007669"/>
    <property type="project" value="InterPro"/>
</dbReference>
<dbReference type="InterPro" id="IPR006001">
    <property type="entry name" value="Therm_gnt_kin"/>
</dbReference>
<evidence type="ECO:0000313" key="11">
    <source>
        <dbReference type="Proteomes" id="UP000041254"/>
    </source>
</evidence>
<evidence type="ECO:0000256" key="1">
    <source>
        <dbReference type="ARBA" id="ARBA00004875"/>
    </source>
</evidence>
<dbReference type="PANTHER" id="PTHR43442">
    <property type="entry name" value="GLUCONOKINASE-RELATED"/>
    <property type="match status" value="1"/>
</dbReference>
<dbReference type="EC" id="2.7.1.12" evidence="3 9"/>
<keyword evidence="11" id="KW-1185">Reference proteome</keyword>
<dbReference type="PANTHER" id="PTHR43442:SF3">
    <property type="entry name" value="GLUCONOKINASE-RELATED"/>
    <property type="match status" value="1"/>
</dbReference>
<dbReference type="SUPFAM" id="SSF52540">
    <property type="entry name" value="P-loop containing nucleoside triphosphate hydrolases"/>
    <property type="match status" value="1"/>
</dbReference>
<evidence type="ECO:0000256" key="4">
    <source>
        <dbReference type="ARBA" id="ARBA00022679"/>
    </source>
</evidence>
<dbReference type="InParanoid" id="A0A0G4EWY4"/>
<comment type="pathway">
    <text evidence="1 9">Carbohydrate acid metabolism; D-gluconate degradation.</text>
</comment>
<keyword evidence="5 9" id="KW-0547">Nucleotide-binding</keyword>
<evidence type="ECO:0000256" key="6">
    <source>
        <dbReference type="ARBA" id="ARBA00022777"/>
    </source>
</evidence>
<dbReference type="Gene3D" id="3.40.50.300">
    <property type="entry name" value="P-loop containing nucleotide triphosphate hydrolases"/>
    <property type="match status" value="1"/>
</dbReference>
<dbReference type="UniPathway" id="UPA00792"/>
<sequence length="190" mass="20731">MGVHWGCLRVGHLPPLSALERAAVRSHAPPALRCGKSSVGRYVADFLQCPFLDADDYHTKANVDKMAQGIPLADEDRWPWLHRLAGVVDQHLSSGLVLACSALKASYRAALAASPSVGFIYLKASKDLLSERLSMRQDHFMGASMVDSQLSALEEPVEGVEGRRVVMVELRRGEGVEETVWRIVPSLSVG</sequence>
<dbReference type="OMA" id="YEGDDYH"/>
<protein>
    <recommendedName>
        <fullName evidence="3 9">Gluconokinase</fullName>
        <ecNumber evidence="3 9">2.7.1.12</ecNumber>
    </recommendedName>
</protein>
<dbReference type="NCBIfam" id="TIGR01313">
    <property type="entry name" value="therm_gnt_kin"/>
    <property type="match status" value="1"/>
</dbReference>
<evidence type="ECO:0000256" key="3">
    <source>
        <dbReference type="ARBA" id="ARBA00012054"/>
    </source>
</evidence>
<keyword evidence="7 9" id="KW-0067">ATP-binding</keyword>
<dbReference type="VEuPathDB" id="CryptoDB:Vbra_5447"/>
<dbReference type="GO" id="GO:0046316">
    <property type="term" value="F:gluconokinase activity"/>
    <property type="evidence" value="ECO:0007669"/>
    <property type="project" value="UniProtKB-EC"/>
</dbReference>
<comment type="similarity">
    <text evidence="2 9">Belongs to the gluconokinase GntK/GntV family.</text>
</comment>
<accession>A0A0G4EWY4</accession>
<comment type="catalytic activity">
    <reaction evidence="8 9">
        <text>D-gluconate + ATP = 6-phospho-D-gluconate + ADP + H(+)</text>
        <dbReference type="Rhea" id="RHEA:19433"/>
        <dbReference type="ChEBI" id="CHEBI:15378"/>
        <dbReference type="ChEBI" id="CHEBI:18391"/>
        <dbReference type="ChEBI" id="CHEBI:30616"/>
        <dbReference type="ChEBI" id="CHEBI:58759"/>
        <dbReference type="ChEBI" id="CHEBI:456216"/>
        <dbReference type="EC" id="2.7.1.12"/>
    </reaction>
</comment>
<dbReference type="InterPro" id="IPR031322">
    <property type="entry name" value="Shikimate/glucono_kinase"/>
</dbReference>
<dbReference type="Proteomes" id="UP000041254">
    <property type="component" value="Unassembled WGS sequence"/>
</dbReference>
<dbReference type="AlphaFoldDB" id="A0A0G4EWY4"/>
<evidence type="ECO:0000256" key="5">
    <source>
        <dbReference type="ARBA" id="ARBA00022741"/>
    </source>
</evidence>
<dbReference type="Pfam" id="PF01202">
    <property type="entry name" value="SKI"/>
    <property type="match status" value="1"/>
</dbReference>
<dbReference type="STRING" id="1169540.A0A0G4EWY4"/>
<dbReference type="GO" id="GO:0005524">
    <property type="term" value="F:ATP binding"/>
    <property type="evidence" value="ECO:0007669"/>
    <property type="project" value="UniProtKB-KW"/>
</dbReference>
<keyword evidence="6 9" id="KW-0418">Kinase</keyword>
<gene>
    <name evidence="10" type="ORF">Vbra_5447</name>
</gene>
<dbReference type="CDD" id="cd02021">
    <property type="entry name" value="GntK"/>
    <property type="match status" value="1"/>
</dbReference>
<dbReference type="OrthoDB" id="275177at2759"/>
<reference evidence="10 11" key="1">
    <citation type="submission" date="2014-11" db="EMBL/GenBank/DDBJ databases">
        <authorList>
            <person name="Zhu J."/>
            <person name="Qi W."/>
            <person name="Song R."/>
        </authorList>
    </citation>
    <scope>NUCLEOTIDE SEQUENCE [LARGE SCALE GENOMIC DNA]</scope>
</reference>
<evidence type="ECO:0000256" key="7">
    <source>
        <dbReference type="ARBA" id="ARBA00022840"/>
    </source>
</evidence>
<keyword evidence="4 9" id="KW-0808">Transferase</keyword>
<proteinExistence type="inferred from homology"/>
<name>A0A0G4EWY4_VITBC</name>
<dbReference type="EMBL" id="CDMY01000343">
    <property type="protein sequence ID" value="CEM03502.1"/>
    <property type="molecule type" value="Genomic_DNA"/>
</dbReference>